<feature type="region of interest" description="Disordered" evidence="1">
    <location>
        <begin position="1"/>
        <end position="213"/>
    </location>
</feature>
<dbReference type="AlphaFoldDB" id="A0A949JFV2"/>
<keyword evidence="2" id="KW-1133">Transmembrane helix</keyword>
<evidence type="ECO:0000256" key="2">
    <source>
        <dbReference type="SAM" id="Phobius"/>
    </source>
</evidence>
<feature type="region of interest" description="Disordered" evidence="1">
    <location>
        <begin position="240"/>
        <end position="283"/>
    </location>
</feature>
<dbReference type="Proteomes" id="UP000694501">
    <property type="component" value="Unassembled WGS sequence"/>
</dbReference>
<feature type="transmembrane region" description="Helical" evidence="2">
    <location>
        <begin position="218"/>
        <end position="239"/>
    </location>
</feature>
<keyword evidence="5" id="KW-1185">Reference proteome</keyword>
<organism evidence="4 5">
    <name type="scientific">Streptomyces tardus</name>
    <dbReference type="NCBI Taxonomy" id="2780544"/>
    <lineage>
        <taxon>Bacteria</taxon>
        <taxon>Bacillati</taxon>
        <taxon>Actinomycetota</taxon>
        <taxon>Actinomycetes</taxon>
        <taxon>Kitasatosporales</taxon>
        <taxon>Streptomycetaceae</taxon>
        <taxon>Streptomyces</taxon>
    </lineage>
</organism>
<proteinExistence type="predicted"/>
<feature type="compositionally biased region" description="Basic and acidic residues" evidence="1">
    <location>
        <begin position="257"/>
        <end position="267"/>
    </location>
</feature>
<evidence type="ECO:0000259" key="3">
    <source>
        <dbReference type="Pfam" id="PF11350"/>
    </source>
</evidence>
<feature type="compositionally biased region" description="Low complexity" evidence="1">
    <location>
        <begin position="89"/>
        <end position="98"/>
    </location>
</feature>
<dbReference type="SUPFAM" id="SSF55486">
    <property type="entry name" value="Metalloproteases ('zincins'), catalytic domain"/>
    <property type="match status" value="1"/>
</dbReference>
<accession>A0A949JFV2</accession>
<gene>
    <name evidence="4" type="ORF">JGS22_016935</name>
</gene>
<protein>
    <submittedName>
        <fullName evidence="4">DUF3152 domain-containing protein</fullName>
    </submittedName>
</protein>
<feature type="compositionally biased region" description="Basic residues" evidence="1">
    <location>
        <begin position="1"/>
        <end position="11"/>
    </location>
</feature>
<dbReference type="InterPro" id="IPR022603">
    <property type="entry name" value="DUF3152"/>
</dbReference>
<keyword evidence="2" id="KW-0812">Transmembrane</keyword>
<dbReference type="EMBL" id="JAELVF020000001">
    <property type="protein sequence ID" value="MBU7599252.1"/>
    <property type="molecule type" value="Genomic_DNA"/>
</dbReference>
<dbReference type="Pfam" id="PF11350">
    <property type="entry name" value="DUF3152"/>
    <property type="match status" value="1"/>
</dbReference>
<evidence type="ECO:0000313" key="4">
    <source>
        <dbReference type="EMBL" id="MBU7599252.1"/>
    </source>
</evidence>
<feature type="domain" description="DUF3152" evidence="3">
    <location>
        <begin position="299"/>
        <end position="480"/>
    </location>
</feature>
<reference evidence="4" key="1">
    <citation type="submission" date="2021-06" db="EMBL/GenBank/DDBJ databases">
        <title>Sequencing of actinobacteria type strains.</title>
        <authorList>
            <person name="Nguyen G.-S."/>
            <person name="Wentzel A."/>
        </authorList>
    </citation>
    <scope>NUCLEOTIDE SEQUENCE</scope>
    <source>
        <strain evidence="4">P38-E01</strain>
    </source>
</reference>
<sequence length="482" mass="50735">MGRHSRPRRGFSRTQEIPLVSEGPDQVPAPQQAAEGRQRSAPQGPAGERAFTPGAAERSRSGSDSFDGFDPRSRPVRAGHPQHREGAPRKAGPAAGPAVPSQRSAGPRQDYLDAFDRQPFVDTPAGGTGALDDVFAAGEPVRPRPSHGAGPAFAETGPTPERPSGATSGGTGDGPEVPGIRTQSDGPHRPPHQSHTEEPEEPEVSRNDFAKDRRGRTVTGIAAAAITTVLTVIVAGQVASGDDDSRGQAAGDGSGRPAEDSASRSEGRPTPSEPVPSTTPSPVGYEQQMAALLPMKPDHEGSGEFTAIAGGNKGPGAGTKLRYRVDVEKGLGLDGKLLARAVHTTLNDDRSWANGGERDFERVSSGKADFVVTLASPGTTAVWCAKSGLDTTEDNVSCDSAATDRIMINAYRWARGAKTFGDSRMFAYRQMLINHEVGHRLGFNHVGCSKEGALAPVMMQQTKYLSTDGRTCRPNAWPHPDA</sequence>
<name>A0A949JFV2_9ACTN</name>
<evidence type="ECO:0000256" key="1">
    <source>
        <dbReference type="SAM" id="MobiDB-lite"/>
    </source>
</evidence>
<comment type="caution">
    <text evidence="4">The sequence shown here is derived from an EMBL/GenBank/DDBJ whole genome shotgun (WGS) entry which is preliminary data.</text>
</comment>
<evidence type="ECO:0000313" key="5">
    <source>
        <dbReference type="Proteomes" id="UP000694501"/>
    </source>
</evidence>
<feature type="compositionally biased region" description="Basic and acidic residues" evidence="1">
    <location>
        <begin position="203"/>
        <end position="212"/>
    </location>
</feature>
<keyword evidence="2" id="KW-0472">Membrane</keyword>